<dbReference type="Proteomes" id="UP000592216">
    <property type="component" value="Unassembled WGS sequence"/>
</dbReference>
<proteinExistence type="predicted"/>
<evidence type="ECO:0000256" key="1">
    <source>
        <dbReference type="SAM" id="Phobius"/>
    </source>
</evidence>
<feature type="transmembrane region" description="Helical" evidence="1">
    <location>
        <begin position="74"/>
        <end position="94"/>
    </location>
</feature>
<keyword evidence="1" id="KW-0472">Membrane</keyword>
<evidence type="ECO:0000313" key="2">
    <source>
        <dbReference type="EMBL" id="NVO22990.1"/>
    </source>
</evidence>
<keyword evidence="1" id="KW-0812">Transmembrane</keyword>
<comment type="caution">
    <text evidence="2">The sequence shown here is derived from an EMBL/GenBank/DDBJ whole genome shotgun (WGS) entry which is preliminary data.</text>
</comment>
<dbReference type="EMBL" id="JABCJE010000002">
    <property type="protein sequence ID" value="NVO22990.1"/>
    <property type="molecule type" value="Genomic_DNA"/>
</dbReference>
<dbReference type="RefSeq" id="WP_177157082.1">
    <property type="nucleotide sequence ID" value="NZ_JABCJE010000002.1"/>
</dbReference>
<reference evidence="2 3" key="1">
    <citation type="submission" date="2020-04" db="EMBL/GenBank/DDBJ databases">
        <title>Donghicola sp., a member of the Rhodobacteraceae family isolated from mangrove forest in Thailand.</title>
        <authorList>
            <person name="Charoenyingcharoen P."/>
            <person name="Yukphan P."/>
        </authorList>
    </citation>
    <scope>NUCLEOTIDE SEQUENCE [LARGE SCALE GENOMIC DNA]</scope>
    <source>
        <strain evidence="2 3">B5-SW-15</strain>
    </source>
</reference>
<dbReference type="AlphaFoldDB" id="A0A850Q8C4"/>
<name>A0A850Q8C4_9RHOB</name>
<organism evidence="2 3">
    <name type="scientific">Donghicola mangrovi</name>
    <dbReference type="NCBI Taxonomy" id="2729614"/>
    <lineage>
        <taxon>Bacteria</taxon>
        <taxon>Pseudomonadati</taxon>
        <taxon>Pseudomonadota</taxon>
        <taxon>Alphaproteobacteria</taxon>
        <taxon>Rhodobacterales</taxon>
        <taxon>Roseobacteraceae</taxon>
        <taxon>Donghicola</taxon>
    </lineage>
</organism>
<dbReference type="InterPro" id="IPR021329">
    <property type="entry name" value="DUF2938"/>
</dbReference>
<dbReference type="Pfam" id="PF11158">
    <property type="entry name" value="DUF2938"/>
    <property type="match status" value="1"/>
</dbReference>
<sequence length="157" mass="16818">MNAVIEGVVMGLTATIVMDIWALVLRQFAGMPLPNWAMVGRWTGHLPRGTVFHDDIAASDPVANELALGWATHYVVGILYGVFFAVVAGAAWLAEPTFFPVWVYAILTIGAGWFLLQPGLGLGVALSKTPNPMKGRIMGLIAHTWFGIGLWMGALAA</sequence>
<evidence type="ECO:0000313" key="3">
    <source>
        <dbReference type="Proteomes" id="UP000592216"/>
    </source>
</evidence>
<feature type="transmembrane region" description="Helical" evidence="1">
    <location>
        <begin position="137"/>
        <end position="156"/>
    </location>
</feature>
<feature type="transmembrane region" description="Helical" evidence="1">
    <location>
        <begin position="7"/>
        <end position="29"/>
    </location>
</feature>
<feature type="transmembrane region" description="Helical" evidence="1">
    <location>
        <begin position="101"/>
        <end position="125"/>
    </location>
</feature>
<keyword evidence="1" id="KW-1133">Transmembrane helix</keyword>
<gene>
    <name evidence="2" type="ORF">HJ536_06415</name>
</gene>
<accession>A0A850Q8C4</accession>
<protein>
    <submittedName>
        <fullName evidence="2">DUF2938 domain-containing protein</fullName>
    </submittedName>
</protein>